<sequence length="211" mass="23980">MHYNRRPHHPSRTHYVVPLACICPDRGSFALSMYVPAASTREKMPSIPLPCSPSAMEPWPRSADPARPGHWRRSGAEKPHKRRPSQTPSQSRTLSPVNERARGALPPVLAFIMVADSCCFPTHMRRSAVPRPPPFSPFFSSFFFFFYLPPPVRCRPAPVAASCSCQRRTEPNCQHQQVRQDTSHMTLVGVALWAFVRKTRRDRPAVIFRQP</sequence>
<proteinExistence type="predicted"/>
<dbReference type="Proteomes" id="UP000799766">
    <property type="component" value="Unassembled WGS sequence"/>
</dbReference>
<feature type="region of interest" description="Disordered" evidence="1">
    <location>
        <begin position="53"/>
        <end position="99"/>
    </location>
</feature>
<name>A0A6A6NXL9_9PEZI</name>
<reference evidence="2" key="1">
    <citation type="journal article" date="2020" name="Stud. Mycol.">
        <title>101 Dothideomycetes genomes: a test case for predicting lifestyles and emergence of pathogens.</title>
        <authorList>
            <person name="Haridas S."/>
            <person name="Albert R."/>
            <person name="Binder M."/>
            <person name="Bloem J."/>
            <person name="Labutti K."/>
            <person name="Salamov A."/>
            <person name="Andreopoulos B."/>
            <person name="Baker S."/>
            <person name="Barry K."/>
            <person name="Bills G."/>
            <person name="Bluhm B."/>
            <person name="Cannon C."/>
            <person name="Castanera R."/>
            <person name="Culley D."/>
            <person name="Daum C."/>
            <person name="Ezra D."/>
            <person name="Gonzalez J."/>
            <person name="Henrissat B."/>
            <person name="Kuo A."/>
            <person name="Liang C."/>
            <person name="Lipzen A."/>
            <person name="Lutzoni F."/>
            <person name="Magnuson J."/>
            <person name="Mondo S."/>
            <person name="Nolan M."/>
            <person name="Ohm R."/>
            <person name="Pangilinan J."/>
            <person name="Park H.-J."/>
            <person name="Ramirez L."/>
            <person name="Alfaro M."/>
            <person name="Sun H."/>
            <person name="Tritt A."/>
            <person name="Yoshinaga Y."/>
            <person name="Zwiers L.-H."/>
            <person name="Turgeon B."/>
            <person name="Goodwin S."/>
            <person name="Spatafora J."/>
            <person name="Crous P."/>
            <person name="Grigoriev I."/>
        </authorList>
    </citation>
    <scope>NUCLEOTIDE SEQUENCE</scope>
    <source>
        <strain evidence="2">ATCC 16933</strain>
    </source>
</reference>
<keyword evidence="3" id="KW-1185">Reference proteome</keyword>
<evidence type="ECO:0000313" key="3">
    <source>
        <dbReference type="Proteomes" id="UP000799766"/>
    </source>
</evidence>
<evidence type="ECO:0000256" key="1">
    <source>
        <dbReference type="SAM" id="MobiDB-lite"/>
    </source>
</evidence>
<dbReference type="AlphaFoldDB" id="A0A6A6NXL9"/>
<accession>A0A6A6NXL9</accession>
<organism evidence="2 3">
    <name type="scientific">Lineolata rhizophorae</name>
    <dbReference type="NCBI Taxonomy" id="578093"/>
    <lineage>
        <taxon>Eukaryota</taxon>
        <taxon>Fungi</taxon>
        <taxon>Dikarya</taxon>
        <taxon>Ascomycota</taxon>
        <taxon>Pezizomycotina</taxon>
        <taxon>Dothideomycetes</taxon>
        <taxon>Dothideomycetes incertae sedis</taxon>
        <taxon>Lineolatales</taxon>
        <taxon>Lineolataceae</taxon>
        <taxon>Lineolata</taxon>
    </lineage>
</organism>
<gene>
    <name evidence="2" type="ORF">BDY21DRAFT_47732</name>
</gene>
<dbReference type="EMBL" id="MU001683">
    <property type="protein sequence ID" value="KAF2456298.1"/>
    <property type="molecule type" value="Genomic_DNA"/>
</dbReference>
<feature type="compositionally biased region" description="Polar residues" evidence="1">
    <location>
        <begin position="85"/>
        <end position="96"/>
    </location>
</feature>
<protein>
    <submittedName>
        <fullName evidence="2">Uncharacterized protein</fullName>
    </submittedName>
</protein>
<evidence type="ECO:0000313" key="2">
    <source>
        <dbReference type="EMBL" id="KAF2456298.1"/>
    </source>
</evidence>
<feature type="compositionally biased region" description="Basic residues" evidence="1">
    <location>
        <begin position="69"/>
        <end position="84"/>
    </location>
</feature>